<proteinExistence type="predicted"/>
<keyword evidence="2" id="KW-1185">Reference proteome</keyword>
<protein>
    <submittedName>
        <fullName evidence="1">Competence protein ComK</fullName>
    </submittedName>
</protein>
<organism evidence="1 2">
    <name type="scientific">Sporolactobacillus kofuensis</name>
    <dbReference type="NCBI Taxonomy" id="269672"/>
    <lineage>
        <taxon>Bacteria</taxon>
        <taxon>Bacillati</taxon>
        <taxon>Bacillota</taxon>
        <taxon>Bacilli</taxon>
        <taxon>Bacillales</taxon>
        <taxon>Sporolactobacillaceae</taxon>
        <taxon>Sporolactobacillus</taxon>
    </lineage>
</organism>
<evidence type="ECO:0000313" key="1">
    <source>
        <dbReference type="EMBL" id="MFC6385735.1"/>
    </source>
</evidence>
<sequence>MENEKLYIIRPETMALLPYDRSDGSLGTLIIEETRTCQVAQTPLQIVQESCSYYGSTYSGRKKIAMMMGYKSMPPICVCNELGIYFLPLMAEASRNCVWLAHSHIRQWAKSEETPGTIFAYLTHNQKIELPINIRPFFNKVMKTAQYRLQIRERIAPYQILDTGVPRKQVHEHNIRINERGTFFIHLNDEGEDLSEA</sequence>
<reference evidence="2" key="1">
    <citation type="journal article" date="2019" name="Int. J. Syst. Evol. Microbiol.">
        <title>The Global Catalogue of Microorganisms (GCM) 10K type strain sequencing project: providing services to taxonomists for standard genome sequencing and annotation.</title>
        <authorList>
            <consortium name="The Broad Institute Genomics Platform"/>
            <consortium name="The Broad Institute Genome Sequencing Center for Infectious Disease"/>
            <person name="Wu L."/>
            <person name="Ma J."/>
        </authorList>
    </citation>
    <scope>NUCLEOTIDE SEQUENCE [LARGE SCALE GENOMIC DNA]</scope>
    <source>
        <strain evidence="2">CCUG 42001</strain>
    </source>
</reference>
<dbReference type="Proteomes" id="UP001596267">
    <property type="component" value="Unassembled WGS sequence"/>
</dbReference>
<dbReference type="EMBL" id="JBHSTQ010000003">
    <property type="protein sequence ID" value="MFC6385735.1"/>
    <property type="molecule type" value="Genomic_DNA"/>
</dbReference>
<comment type="caution">
    <text evidence="1">The sequence shown here is derived from an EMBL/GenBank/DDBJ whole genome shotgun (WGS) entry which is preliminary data.</text>
</comment>
<evidence type="ECO:0000313" key="2">
    <source>
        <dbReference type="Proteomes" id="UP001596267"/>
    </source>
</evidence>
<dbReference type="RefSeq" id="WP_253052734.1">
    <property type="nucleotide sequence ID" value="NZ_JAMXWN010000002.1"/>
</dbReference>
<accession>A0ABW1WF46</accession>
<gene>
    <name evidence="1" type="ORF">ACFP7A_03885</name>
</gene>
<dbReference type="Pfam" id="PF06338">
    <property type="entry name" value="ComK"/>
    <property type="match status" value="1"/>
</dbReference>
<dbReference type="InterPro" id="IPR010461">
    <property type="entry name" value="ComK"/>
</dbReference>
<name>A0ABW1WF46_9BACL</name>